<protein>
    <submittedName>
        <fullName evidence="1">Uncharacterized protein</fullName>
    </submittedName>
</protein>
<gene>
    <name evidence="1" type="ORF">QUF85_22355</name>
</gene>
<evidence type="ECO:0000313" key="2">
    <source>
        <dbReference type="Proteomes" id="UP001238973"/>
    </source>
</evidence>
<accession>A0AAJ1QRD0</accession>
<name>A0AAJ1QRD0_9BACI</name>
<dbReference type="EMBL" id="JAUCFI010000003">
    <property type="protein sequence ID" value="MDM5286028.1"/>
    <property type="molecule type" value="Genomic_DNA"/>
</dbReference>
<evidence type="ECO:0000313" key="1">
    <source>
        <dbReference type="EMBL" id="MDM5286028.1"/>
    </source>
</evidence>
<comment type="caution">
    <text evidence="1">The sequence shown here is derived from an EMBL/GenBank/DDBJ whole genome shotgun (WGS) entry which is preliminary data.</text>
</comment>
<dbReference type="AlphaFoldDB" id="A0AAJ1QRD0"/>
<reference evidence="1" key="1">
    <citation type="submission" date="2023-06" db="EMBL/GenBank/DDBJ databases">
        <title>Comparative genomics of Bacillaceae isolates and their secondary metabolite potential.</title>
        <authorList>
            <person name="Song L."/>
            <person name="Nielsen L.J."/>
            <person name="Mohite O."/>
            <person name="Xu X."/>
            <person name="Weber T."/>
            <person name="Kovacs A.T."/>
        </authorList>
    </citation>
    <scope>NUCLEOTIDE SEQUENCE</scope>
    <source>
        <strain evidence="1">G1S1</strain>
    </source>
</reference>
<dbReference type="Proteomes" id="UP001238973">
    <property type="component" value="Unassembled WGS sequence"/>
</dbReference>
<sequence>MEWLKPSEANNQFENNTDSFSDFKIREFTPKSNFEKKYSLLTQFFLLLGCQDENSVTSLFVDRIDNQVIEEIIMHFDNTKILLENEVPSEIMLNKPNQESLSLIKSSHINPIIKNLYGTISKSQYEWKPQKSYKIIPEFIEKYEDMEFDKVLAYLKNTSKGPIISLSLYNWTLKDCLKDTFAIRYFTHKCKNAYIWVDDSNIITTIQLELH</sequence>
<proteinExistence type="predicted"/>
<dbReference type="RefSeq" id="WP_289350750.1">
    <property type="nucleotide sequence ID" value="NZ_JAUCFI010000003.1"/>
</dbReference>
<organism evidence="1 2">
    <name type="scientific">Peribacillus frigoritolerans</name>
    <dbReference type="NCBI Taxonomy" id="450367"/>
    <lineage>
        <taxon>Bacteria</taxon>
        <taxon>Bacillati</taxon>
        <taxon>Bacillota</taxon>
        <taxon>Bacilli</taxon>
        <taxon>Bacillales</taxon>
        <taxon>Bacillaceae</taxon>
        <taxon>Peribacillus</taxon>
    </lineage>
</organism>